<reference evidence="2 3" key="1">
    <citation type="journal article" date="2018" name="BMC Genomics">
        <title>Genomic comparison of Trypanosoma conorhini and Trypanosoma rangeli to Trypanosoma cruzi strains of high and low virulence.</title>
        <authorList>
            <person name="Bradwell K.R."/>
            <person name="Koparde V.N."/>
            <person name="Matveyev A.V."/>
            <person name="Serrano M.G."/>
            <person name="Alves J.M."/>
            <person name="Parikh H."/>
            <person name="Huang B."/>
            <person name="Lee V."/>
            <person name="Espinosa-Alvarez O."/>
            <person name="Ortiz P.A."/>
            <person name="Costa-Martins A.G."/>
            <person name="Teixeira M.M."/>
            <person name="Buck G.A."/>
        </authorList>
    </citation>
    <scope>NUCLEOTIDE SEQUENCE [LARGE SCALE GENOMIC DNA]</scope>
    <source>
        <strain evidence="2 3">AM80</strain>
    </source>
</reference>
<evidence type="ECO:0000256" key="1">
    <source>
        <dbReference type="SAM" id="MobiDB-lite"/>
    </source>
</evidence>
<dbReference type="Proteomes" id="UP000283634">
    <property type="component" value="Unassembled WGS sequence"/>
</dbReference>
<proteinExistence type="predicted"/>
<accession>A0A3R7KAF2</accession>
<dbReference type="OrthoDB" id="251014at2759"/>
<dbReference type="RefSeq" id="XP_029233823.1">
    <property type="nucleotide sequence ID" value="XM_029386352.1"/>
</dbReference>
<dbReference type="EMBL" id="MKGL01000643">
    <property type="protein sequence ID" value="RNE96776.1"/>
    <property type="molecule type" value="Genomic_DNA"/>
</dbReference>
<evidence type="ECO:0000313" key="2">
    <source>
        <dbReference type="EMBL" id="RNE96776.1"/>
    </source>
</evidence>
<dbReference type="AlphaFoldDB" id="A0A3R7KAF2"/>
<sequence>QHTEDGATATAAAETMNSCCGNHNTDTTAAWPVLSSGGDETEVATVTVMVPTMFTTAGGRCICVREKRRIACESPYWRLLFGCPLQEGVAVSSHTDGEARLKRQKVRGDADDAERQQRGLLPAWQRHPREANTPFVPSLATAPQEPRSRSCPPPSLDDGGAVEDSSSVAFSFPYSSFTRADGSMIYFAGARGSA</sequence>
<keyword evidence="3" id="KW-1185">Reference proteome</keyword>
<comment type="caution">
    <text evidence="2">The sequence shown here is derived from an EMBL/GenBank/DDBJ whole genome shotgun (WGS) entry which is preliminary data.</text>
</comment>
<gene>
    <name evidence="2" type="ORF">TraAM80_09684</name>
</gene>
<name>A0A3R7KAF2_TRYRA</name>
<feature type="region of interest" description="Disordered" evidence="1">
    <location>
        <begin position="105"/>
        <end position="165"/>
    </location>
</feature>
<evidence type="ECO:0000313" key="3">
    <source>
        <dbReference type="Proteomes" id="UP000283634"/>
    </source>
</evidence>
<feature type="non-terminal residue" evidence="2">
    <location>
        <position position="1"/>
    </location>
</feature>
<dbReference type="GeneID" id="40333617"/>
<feature type="compositionally biased region" description="Basic and acidic residues" evidence="1">
    <location>
        <begin position="105"/>
        <end position="117"/>
    </location>
</feature>
<organism evidence="2 3">
    <name type="scientific">Trypanosoma rangeli</name>
    <dbReference type="NCBI Taxonomy" id="5698"/>
    <lineage>
        <taxon>Eukaryota</taxon>
        <taxon>Discoba</taxon>
        <taxon>Euglenozoa</taxon>
        <taxon>Kinetoplastea</taxon>
        <taxon>Metakinetoplastina</taxon>
        <taxon>Trypanosomatida</taxon>
        <taxon>Trypanosomatidae</taxon>
        <taxon>Trypanosoma</taxon>
        <taxon>Herpetosoma</taxon>
    </lineage>
</organism>
<protein>
    <submittedName>
        <fullName evidence="2">Uncharacterized protein</fullName>
    </submittedName>
</protein>